<keyword evidence="3" id="KW-1185">Reference proteome</keyword>
<reference evidence="2 3" key="2">
    <citation type="journal article" date="2019" name="G3 (Bethesda)">
        <title>Hybrid Assembly of the Genome of the Entomopathogenic Nematode Steinernema carpocapsae Identifies the X-Chromosome.</title>
        <authorList>
            <person name="Serra L."/>
            <person name="Macchietto M."/>
            <person name="Macias-Munoz A."/>
            <person name="McGill C.J."/>
            <person name="Rodriguez I.M."/>
            <person name="Rodriguez B."/>
            <person name="Murad R."/>
            <person name="Mortazavi A."/>
        </authorList>
    </citation>
    <scope>NUCLEOTIDE SEQUENCE [LARGE SCALE GENOMIC DNA]</scope>
    <source>
        <strain evidence="2 3">ALL</strain>
    </source>
</reference>
<feature type="transmembrane region" description="Helical" evidence="1">
    <location>
        <begin position="57"/>
        <end position="77"/>
    </location>
</feature>
<gene>
    <name evidence="2" type="ORF">L596_029164</name>
</gene>
<sequence length="93" mass="10506">MVLQEKLPHSHIYTYESVVTADTRDTHLCVTDTIYVTWMSDPKHSFACTPHHKISDFVFLSCYVLSALVFVSVNISVSSKHPSAGMSYELRTP</sequence>
<accession>A0A4U5LTU3</accession>
<proteinExistence type="predicted"/>
<evidence type="ECO:0000313" key="3">
    <source>
        <dbReference type="Proteomes" id="UP000298663"/>
    </source>
</evidence>
<keyword evidence="1" id="KW-0812">Transmembrane</keyword>
<comment type="caution">
    <text evidence="2">The sequence shown here is derived from an EMBL/GenBank/DDBJ whole genome shotgun (WGS) entry which is preliminary data.</text>
</comment>
<organism evidence="2 3">
    <name type="scientific">Steinernema carpocapsae</name>
    <name type="common">Entomopathogenic nematode</name>
    <dbReference type="NCBI Taxonomy" id="34508"/>
    <lineage>
        <taxon>Eukaryota</taxon>
        <taxon>Metazoa</taxon>
        <taxon>Ecdysozoa</taxon>
        <taxon>Nematoda</taxon>
        <taxon>Chromadorea</taxon>
        <taxon>Rhabditida</taxon>
        <taxon>Tylenchina</taxon>
        <taxon>Panagrolaimomorpha</taxon>
        <taxon>Strongyloidoidea</taxon>
        <taxon>Steinernematidae</taxon>
        <taxon>Steinernema</taxon>
    </lineage>
</organism>
<protein>
    <submittedName>
        <fullName evidence="2">Uncharacterized protein</fullName>
    </submittedName>
</protein>
<keyword evidence="1" id="KW-0472">Membrane</keyword>
<name>A0A4U5LTU3_STECR</name>
<dbReference type="Proteomes" id="UP000298663">
    <property type="component" value="Unassembled WGS sequence"/>
</dbReference>
<evidence type="ECO:0000256" key="1">
    <source>
        <dbReference type="SAM" id="Phobius"/>
    </source>
</evidence>
<dbReference type="AlphaFoldDB" id="A0A4U5LTU3"/>
<keyword evidence="1" id="KW-1133">Transmembrane helix</keyword>
<dbReference type="EMBL" id="AZBU02000012">
    <property type="protein sequence ID" value="TKR59504.1"/>
    <property type="molecule type" value="Genomic_DNA"/>
</dbReference>
<reference evidence="2 3" key="1">
    <citation type="journal article" date="2015" name="Genome Biol.">
        <title>Comparative genomics of Steinernema reveals deeply conserved gene regulatory networks.</title>
        <authorList>
            <person name="Dillman A.R."/>
            <person name="Macchietto M."/>
            <person name="Porter C.F."/>
            <person name="Rogers A."/>
            <person name="Williams B."/>
            <person name="Antoshechkin I."/>
            <person name="Lee M.M."/>
            <person name="Goodwin Z."/>
            <person name="Lu X."/>
            <person name="Lewis E.E."/>
            <person name="Goodrich-Blair H."/>
            <person name="Stock S.P."/>
            <person name="Adams B.J."/>
            <person name="Sternberg P.W."/>
            <person name="Mortazavi A."/>
        </authorList>
    </citation>
    <scope>NUCLEOTIDE SEQUENCE [LARGE SCALE GENOMIC DNA]</scope>
    <source>
        <strain evidence="2 3">ALL</strain>
    </source>
</reference>
<evidence type="ECO:0000313" key="2">
    <source>
        <dbReference type="EMBL" id="TKR59504.1"/>
    </source>
</evidence>